<dbReference type="EMBL" id="LZYH01001013">
    <property type="protein sequence ID" value="OFC42648.1"/>
    <property type="molecule type" value="Genomic_DNA"/>
</dbReference>
<sequence length="255" mass="28410">MIARAPLILVLRLLLSATLLSMASCAQQTPVPRNPPAAVTPVSKSVCPRQSSQSTVRGAPQNRYLDRMAIVDAQKDFTQAPEPDYVLDADSVVRFPRIEPIGVIFIGDSILTGWSGYFAKVFPNAFLDGRVGRQFSSILPIWKVLTECHTTQGVRTVVVELGTNGEVSPADMDAFLHMAGDRQIFLVVPEMPRPWAAEVRDLYLKTAASHPNVHLIRWDLLSKDHPDYYWSDRVHPNWLGIQVMVQAIAKALRKD</sequence>
<evidence type="ECO:0000313" key="5">
    <source>
        <dbReference type="Proteomes" id="UP000175707"/>
    </source>
</evidence>
<dbReference type="SUPFAM" id="SSF52266">
    <property type="entry name" value="SGNH hydrolase"/>
    <property type="match status" value="1"/>
</dbReference>
<gene>
    <name evidence="2" type="ORF">BAE27_08980</name>
    <name evidence="3" type="ORF">BAE30_15060</name>
</gene>
<name>A0A1E7YMA6_9PROT</name>
<dbReference type="Proteomes" id="UP000175707">
    <property type="component" value="Unassembled WGS sequence"/>
</dbReference>
<evidence type="ECO:0000313" key="3">
    <source>
        <dbReference type="EMBL" id="OFC42648.1"/>
    </source>
</evidence>
<reference evidence="4 5" key="1">
    <citation type="submission" date="2016-06" db="EMBL/GenBank/DDBJ databases">
        <title>Gene turnover analysis identifies the evolutionary adaptation of the extremophile Acidithiobacillus caldus.</title>
        <authorList>
            <person name="Zhang X."/>
        </authorList>
    </citation>
    <scope>NUCLEOTIDE SEQUENCE [LARGE SCALE GENOMIC DNA]</scope>
    <source>
        <strain evidence="2 4">DX</strain>
        <strain evidence="3 5">S1</strain>
    </source>
</reference>
<keyword evidence="2" id="KW-0012">Acyltransferase</keyword>
<dbReference type="GO" id="GO:0016788">
    <property type="term" value="F:hydrolase activity, acting on ester bonds"/>
    <property type="evidence" value="ECO:0007669"/>
    <property type="project" value="UniProtKB-ARBA"/>
</dbReference>
<comment type="caution">
    <text evidence="2">The sequence shown here is derived from an EMBL/GenBank/DDBJ whole genome shotgun (WGS) entry which is preliminary data.</text>
</comment>
<dbReference type="RefSeq" id="WP_038472712.1">
    <property type="nucleotide sequence ID" value="NZ_CP133598.1"/>
</dbReference>
<feature type="chain" id="PRO_5010469818" evidence="1">
    <location>
        <begin position="27"/>
        <end position="255"/>
    </location>
</feature>
<feature type="signal peptide" evidence="1">
    <location>
        <begin position="1"/>
        <end position="26"/>
    </location>
</feature>
<organism evidence="2 4">
    <name type="scientific">Acidithiobacillus caldus</name>
    <dbReference type="NCBI Taxonomy" id="33059"/>
    <lineage>
        <taxon>Bacteria</taxon>
        <taxon>Pseudomonadati</taxon>
        <taxon>Pseudomonadota</taxon>
        <taxon>Acidithiobacillia</taxon>
        <taxon>Acidithiobacillales</taxon>
        <taxon>Acidithiobacillaceae</taxon>
        <taxon>Acidithiobacillus</taxon>
    </lineage>
</organism>
<dbReference type="Gene3D" id="3.40.50.1110">
    <property type="entry name" value="SGNH hydrolase"/>
    <property type="match status" value="1"/>
</dbReference>
<evidence type="ECO:0000313" key="2">
    <source>
        <dbReference type="EMBL" id="OFC34813.1"/>
    </source>
</evidence>
<dbReference type="PROSITE" id="PS51257">
    <property type="entry name" value="PROKAR_LIPOPROTEIN"/>
    <property type="match status" value="1"/>
</dbReference>
<evidence type="ECO:0000313" key="4">
    <source>
        <dbReference type="Proteomes" id="UP000175616"/>
    </source>
</evidence>
<dbReference type="AlphaFoldDB" id="A0A1E7YMA6"/>
<dbReference type="GO" id="GO:0016746">
    <property type="term" value="F:acyltransferase activity"/>
    <property type="evidence" value="ECO:0007669"/>
    <property type="project" value="UniProtKB-KW"/>
</dbReference>
<keyword evidence="2" id="KW-0808">Transferase</keyword>
<keyword evidence="1" id="KW-0732">Signal</keyword>
<protein>
    <submittedName>
        <fullName evidence="2">Acyltransferase</fullName>
    </submittedName>
</protein>
<accession>A0A1E7YMA6</accession>
<dbReference type="EMBL" id="LZYE01000238">
    <property type="protein sequence ID" value="OFC34813.1"/>
    <property type="molecule type" value="Genomic_DNA"/>
</dbReference>
<dbReference type="Proteomes" id="UP000175616">
    <property type="component" value="Unassembled WGS sequence"/>
</dbReference>
<evidence type="ECO:0000256" key="1">
    <source>
        <dbReference type="SAM" id="SignalP"/>
    </source>
</evidence>
<dbReference type="InterPro" id="IPR036514">
    <property type="entry name" value="SGNH_hydro_sf"/>
</dbReference>
<proteinExistence type="predicted"/>